<sequence>MMAAMMTGESDIAQIMLKAGLGISALIIIILSTVTTTFLDAFSAGISFQSIISKADGLIIGLLVTFIGTLCALVFPMDDITNFLYFIGSIFPPMIAVMIVSFFVFHDHSEHQDYQWMNLLIWLIGFICYRLLMHYEYTLGYTLVDLMITGILTYLGYKLHFKKS</sequence>
<feature type="transmembrane region" description="Helical" evidence="1">
    <location>
        <begin position="116"/>
        <end position="133"/>
    </location>
</feature>
<dbReference type="PANTHER" id="PTHR30569:SF0">
    <property type="entry name" value="CYTOSINE PERMEASE"/>
    <property type="match status" value="1"/>
</dbReference>
<dbReference type="GO" id="GO:0015209">
    <property type="term" value="F:cytosine transmembrane transporter activity"/>
    <property type="evidence" value="ECO:0007669"/>
    <property type="project" value="InterPro"/>
</dbReference>
<dbReference type="Proteomes" id="UP000442619">
    <property type="component" value="Unassembled WGS sequence"/>
</dbReference>
<feature type="transmembrane region" description="Helical" evidence="1">
    <location>
        <begin position="83"/>
        <end position="104"/>
    </location>
</feature>
<accession>A0A844FUS0</accession>
<comment type="caution">
    <text evidence="2">The sequence shown here is derived from an EMBL/GenBank/DDBJ whole genome shotgun (WGS) entry which is preliminary data.</text>
</comment>
<keyword evidence="3" id="KW-1185">Reference proteome</keyword>
<keyword evidence="1" id="KW-0812">Transmembrane</keyword>
<dbReference type="GO" id="GO:0005886">
    <property type="term" value="C:plasma membrane"/>
    <property type="evidence" value="ECO:0007669"/>
    <property type="project" value="TreeGrafter"/>
</dbReference>
<proteinExistence type="predicted"/>
<dbReference type="PANTHER" id="PTHR30569">
    <property type="entry name" value="CYTOSINE TRANSPORTER CODB"/>
    <property type="match status" value="1"/>
</dbReference>
<evidence type="ECO:0000256" key="1">
    <source>
        <dbReference type="SAM" id="Phobius"/>
    </source>
</evidence>
<name>A0A844FUS0_9FIRM</name>
<evidence type="ECO:0000313" key="3">
    <source>
        <dbReference type="Proteomes" id="UP000442619"/>
    </source>
</evidence>
<feature type="transmembrane region" description="Helical" evidence="1">
    <location>
        <begin position="58"/>
        <end position="77"/>
    </location>
</feature>
<dbReference type="Gene3D" id="1.10.4160.10">
    <property type="entry name" value="Hydantoin permease"/>
    <property type="match status" value="1"/>
</dbReference>
<feature type="transmembrane region" description="Helical" evidence="1">
    <location>
        <begin position="20"/>
        <end position="46"/>
    </location>
</feature>
<dbReference type="EMBL" id="VUNM01000022">
    <property type="protein sequence ID" value="MST89687.1"/>
    <property type="molecule type" value="Genomic_DNA"/>
</dbReference>
<keyword evidence="1" id="KW-1133">Transmembrane helix</keyword>
<dbReference type="InterPro" id="IPR030191">
    <property type="entry name" value="CodB"/>
</dbReference>
<feature type="transmembrane region" description="Helical" evidence="1">
    <location>
        <begin position="139"/>
        <end position="157"/>
    </location>
</feature>
<evidence type="ECO:0000313" key="2">
    <source>
        <dbReference type="EMBL" id="MST89687.1"/>
    </source>
</evidence>
<reference evidence="2 3" key="1">
    <citation type="submission" date="2019-08" db="EMBL/GenBank/DDBJ databases">
        <title>In-depth cultivation of the pig gut microbiome towards novel bacterial diversity and tailored functional studies.</title>
        <authorList>
            <person name="Wylensek D."/>
            <person name="Hitch T.C.A."/>
            <person name="Clavel T."/>
        </authorList>
    </citation>
    <scope>NUCLEOTIDE SEQUENCE [LARGE SCALE GENOMIC DNA]</scope>
    <source>
        <strain evidence="2 3">CA-Schmier-601-WT-3</strain>
    </source>
</reference>
<evidence type="ECO:0008006" key="4">
    <source>
        <dbReference type="Google" id="ProtNLM"/>
    </source>
</evidence>
<organism evidence="2 3">
    <name type="scientific">Sharpea porci</name>
    <dbReference type="NCBI Taxonomy" id="2652286"/>
    <lineage>
        <taxon>Bacteria</taxon>
        <taxon>Bacillati</taxon>
        <taxon>Bacillota</taxon>
        <taxon>Erysipelotrichia</taxon>
        <taxon>Erysipelotrichales</taxon>
        <taxon>Coprobacillaceae</taxon>
        <taxon>Sharpea</taxon>
    </lineage>
</organism>
<gene>
    <name evidence="2" type="ORF">FYJ79_08915</name>
</gene>
<dbReference type="AlphaFoldDB" id="A0A844FUS0"/>
<keyword evidence="1" id="KW-0472">Membrane</keyword>
<protein>
    <recommendedName>
        <fullName evidence="4">Hydroxymethylpyrimidine transporter CytX</fullName>
    </recommendedName>
</protein>